<dbReference type="AlphaFoldDB" id="A0A164VY31"/>
<accession>A0A164VY31</accession>
<evidence type="ECO:0000313" key="4">
    <source>
        <dbReference type="Proteomes" id="UP000076858"/>
    </source>
</evidence>
<proteinExistence type="predicted"/>
<comment type="caution">
    <text evidence="3">The sequence shown here is derived from an EMBL/GenBank/DDBJ whole genome shotgun (WGS) entry which is preliminary data.</text>
</comment>
<evidence type="ECO:0000313" key="3">
    <source>
        <dbReference type="EMBL" id="KZS12775.1"/>
    </source>
</evidence>
<dbReference type="EMBL" id="LRGB01001348">
    <property type="protein sequence ID" value="KZS12775.1"/>
    <property type="molecule type" value="Genomic_DNA"/>
</dbReference>
<protein>
    <submittedName>
        <fullName evidence="3">Uncharacterized protein</fullName>
    </submittedName>
</protein>
<feature type="signal peptide" evidence="2">
    <location>
        <begin position="1"/>
        <end position="18"/>
    </location>
</feature>
<sequence length="328" mass="36467">MKRFSLIIVIAIMGTALAVFPPIPELSEDVAHTEDDGEVFSATEATDHISSEQPIESDDFTTEESEPLDVIETRQSRSPLVSVYLRKTKLNPKLAGSNATVANNSVGTEEIAPAAEITPAKIKEFGSRDEVSRPNYAFVMAPGPYFGPMQPGMEINPEEEDNKFFNLAQMLSPPRKPYVPGTLRPYARPRPNYANFMGPRPYGYQTGYGLQTGYGIQTGYRPQTGYGFQSAYGPSPDEGYRLGSGFPDGLEENPDEEEEDNKFFNLAEMLSPPRRPYVPGSIRPNLSPRPNYASFLGPRPAYGYGYRQSVYGIQPSPYPYYANFDENF</sequence>
<dbReference type="OrthoDB" id="6351906at2759"/>
<name>A0A164VY31_9CRUS</name>
<evidence type="ECO:0000256" key="1">
    <source>
        <dbReference type="SAM" id="MobiDB-lite"/>
    </source>
</evidence>
<keyword evidence="2" id="KW-0732">Signal</keyword>
<dbReference type="Proteomes" id="UP000076858">
    <property type="component" value="Unassembled WGS sequence"/>
</dbReference>
<feature type="chain" id="PRO_5007853903" evidence="2">
    <location>
        <begin position="19"/>
        <end position="328"/>
    </location>
</feature>
<organism evidence="3 4">
    <name type="scientific">Daphnia magna</name>
    <dbReference type="NCBI Taxonomy" id="35525"/>
    <lineage>
        <taxon>Eukaryota</taxon>
        <taxon>Metazoa</taxon>
        <taxon>Ecdysozoa</taxon>
        <taxon>Arthropoda</taxon>
        <taxon>Crustacea</taxon>
        <taxon>Branchiopoda</taxon>
        <taxon>Diplostraca</taxon>
        <taxon>Cladocera</taxon>
        <taxon>Anomopoda</taxon>
        <taxon>Daphniidae</taxon>
        <taxon>Daphnia</taxon>
    </lineage>
</organism>
<gene>
    <name evidence="3" type="ORF">APZ42_022026</name>
</gene>
<keyword evidence="4" id="KW-1185">Reference proteome</keyword>
<evidence type="ECO:0000256" key="2">
    <source>
        <dbReference type="SAM" id="SignalP"/>
    </source>
</evidence>
<feature type="region of interest" description="Disordered" evidence="1">
    <location>
        <begin position="44"/>
        <end position="63"/>
    </location>
</feature>
<reference evidence="3 4" key="1">
    <citation type="submission" date="2016-03" db="EMBL/GenBank/DDBJ databases">
        <title>EvidentialGene: Evidence-directed Construction of Genes on Genomes.</title>
        <authorList>
            <person name="Gilbert D.G."/>
            <person name="Choi J.-H."/>
            <person name="Mockaitis K."/>
            <person name="Colbourne J."/>
            <person name="Pfrender M."/>
        </authorList>
    </citation>
    <scope>NUCLEOTIDE SEQUENCE [LARGE SCALE GENOMIC DNA]</scope>
    <source>
        <strain evidence="3 4">Xinb3</strain>
        <tissue evidence="3">Complete organism</tissue>
    </source>
</reference>